<evidence type="ECO:0000313" key="2">
    <source>
        <dbReference type="EMBL" id="CAF4519572.1"/>
    </source>
</evidence>
<dbReference type="Proteomes" id="UP000682733">
    <property type="component" value="Unassembled WGS sequence"/>
</dbReference>
<protein>
    <submittedName>
        <fullName evidence="2">Uncharacterized protein</fullName>
    </submittedName>
</protein>
<feature type="non-terminal residue" evidence="2">
    <location>
        <position position="1"/>
    </location>
</feature>
<dbReference type="AlphaFoldDB" id="A0A8S2XXY0"/>
<dbReference type="EMBL" id="CAJNOK010070269">
    <property type="protein sequence ID" value="CAF1661285.1"/>
    <property type="molecule type" value="Genomic_DNA"/>
</dbReference>
<accession>A0A8S2XXY0</accession>
<name>A0A8S2XXY0_9BILA</name>
<evidence type="ECO:0000313" key="1">
    <source>
        <dbReference type="EMBL" id="CAF1661285.1"/>
    </source>
</evidence>
<gene>
    <name evidence="1" type="ORF">OVA965_LOCUS45300</name>
    <name evidence="2" type="ORF">TMI583_LOCUS48667</name>
</gene>
<sequence>EFDQKRYIQLRNQIYTLEKQVCLMTKLLDSKRQAVVTCETILIELGEFLRNLLSNERTMKGYILVNETDLQMWCEKVENSQKKSFKSLQDHVNMDDTLYASTAFSRTENIHLLDVCSGKIDHLNLKEIVCKRRYIPV</sequence>
<dbReference type="EMBL" id="CAJOBA010100859">
    <property type="protein sequence ID" value="CAF4519572.1"/>
    <property type="molecule type" value="Genomic_DNA"/>
</dbReference>
<comment type="caution">
    <text evidence="2">The sequence shown here is derived from an EMBL/GenBank/DDBJ whole genome shotgun (WGS) entry which is preliminary data.</text>
</comment>
<organism evidence="2 3">
    <name type="scientific">Didymodactylos carnosus</name>
    <dbReference type="NCBI Taxonomy" id="1234261"/>
    <lineage>
        <taxon>Eukaryota</taxon>
        <taxon>Metazoa</taxon>
        <taxon>Spiralia</taxon>
        <taxon>Gnathifera</taxon>
        <taxon>Rotifera</taxon>
        <taxon>Eurotatoria</taxon>
        <taxon>Bdelloidea</taxon>
        <taxon>Philodinida</taxon>
        <taxon>Philodinidae</taxon>
        <taxon>Didymodactylos</taxon>
    </lineage>
</organism>
<reference evidence="2" key="1">
    <citation type="submission" date="2021-02" db="EMBL/GenBank/DDBJ databases">
        <authorList>
            <person name="Nowell W R."/>
        </authorList>
    </citation>
    <scope>NUCLEOTIDE SEQUENCE</scope>
</reference>
<evidence type="ECO:0000313" key="3">
    <source>
        <dbReference type="Proteomes" id="UP000682733"/>
    </source>
</evidence>
<dbReference type="Proteomes" id="UP000677228">
    <property type="component" value="Unassembled WGS sequence"/>
</dbReference>
<proteinExistence type="predicted"/>